<evidence type="ECO:0000256" key="4">
    <source>
        <dbReference type="PROSITE-ProRule" id="PRU01360"/>
    </source>
</evidence>
<evidence type="ECO:0000256" key="3">
    <source>
        <dbReference type="ARBA" id="ARBA00023237"/>
    </source>
</evidence>
<dbReference type="Pfam" id="PF13715">
    <property type="entry name" value="CarbopepD_reg_2"/>
    <property type="match status" value="1"/>
</dbReference>
<sequence>MGCLYIPGDRRAIKLTARFLKITYILVCAIYFSAYATSNAQQINLSVKGVSLETVLKTISGQTGYHFFYNEDLLQKKAPITLSVKNGQLDHVLSDILARNGLSYKIRGNTVSIVEETVSKKVIGKASIEVRGTVTDTAGQVLQGVSVRVKDKSTIGTVTDVNGKYILDVPDNAVLIFRYVGYLDKEMEINGRQVIDVTLTEDIAGLEEVVIVGFGTQKKQSVVGSQSTIKPTDLKAPVRDLTTAIAGRLAGIVATQRGGGPGNDGADLFVRGIGTFGSSPRGPLLVVDGVPDRTINNIDPEDIESFTVLKDATATAVYGTRGANGVILINTKKGKSGKPSINAEFDQAITKFTYLPEFIDGPTFMTLFNEGMTMRGRTPQYSQDEIDKHANGTDPDLYPNVDWYDVLFNKFGSNNRATLNVNGGSERATYYISAGYFGETGLFKTDDVQTYNSTLKLNRFNFTSNVDVDVTKTTKLALGVNGYITNLNNPAYGVNNIFNLATSSAPHIIPPQYSNGQWPQLQGTLMSPYMALTQSGVTNTYNNTVRSNLRVNQDLGMLVPGLSATAMFAFDVNVNNNLKRSRTLQTYWATGRDENGNLLTEISTPGSNALGFELTRYGDRRFYTEAAVNYAQKFGAHDVSGMLLYNQSDYNDATSRVSSYKAAIPYRQRNVVGRATYGYDEKYFAEANFSYSGSDNFVPSERYGFFPSFGAGWIVSNEKFFEPFKDVVSHFKLRYTYGLSGNAGLNNENPDLRFLYLTTIGDGDGYSFGVPGSTINYTGYKETRIGGNVKWETSYRQNLGVELNFLHDELQLIVELFRERREGILLPNYVIPYASGYTVDNIPYNNIGKTRNKGIDVTLDYNKNWTADKFLSFRGTFNYNKNIAVFDGLPPWRYPYLDRIGQAIDQRFGYIAMGYFNDQDEIDNAAIQSGDVRPGDIRYKDLNGDGIINSNDQTAIGYGPTPRIVYGLSLGGGIKGFDLSLFFQGVGMVDFNYAGGYATTPFSQGATYGNMYKQVLDRWTPDNPSQDAFYPRLSTNQDATTNYYTSTHWVQRADYLRLKQAEIGYSFMDKKFLDKLAIKKLRLYLNGTNLFTISPWKFWDPELGDGRGAVYPNMTTYNFGLRANFQ</sequence>
<name>A0ABP9BTY1_9SPHI</name>
<dbReference type="Pfam" id="PF07715">
    <property type="entry name" value="Plug"/>
    <property type="match status" value="1"/>
</dbReference>
<comment type="caution">
    <text evidence="7">The sequence shown here is derived from an EMBL/GenBank/DDBJ whole genome shotgun (WGS) entry which is preliminary data.</text>
</comment>
<dbReference type="SUPFAM" id="SSF49464">
    <property type="entry name" value="Carboxypeptidase regulatory domain-like"/>
    <property type="match status" value="1"/>
</dbReference>
<evidence type="ECO:0000256" key="1">
    <source>
        <dbReference type="ARBA" id="ARBA00022448"/>
    </source>
</evidence>
<comment type="similarity">
    <text evidence="4">Belongs to the TonB-dependent receptor family.</text>
</comment>
<keyword evidence="4" id="KW-1134">Transmembrane beta strand</keyword>
<dbReference type="InterPro" id="IPR023996">
    <property type="entry name" value="TonB-dep_OMP_SusC/RagA"/>
</dbReference>
<dbReference type="Gene3D" id="2.170.130.10">
    <property type="entry name" value="TonB-dependent receptor, plug domain"/>
    <property type="match status" value="1"/>
</dbReference>
<feature type="domain" description="TonB-dependent receptor plug" evidence="6">
    <location>
        <begin position="219"/>
        <end position="326"/>
    </location>
</feature>
<feature type="domain" description="Secretin/TonB short N-terminal" evidence="5">
    <location>
        <begin position="65"/>
        <end position="114"/>
    </location>
</feature>
<dbReference type="InterPro" id="IPR037066">
    <property type="entry name" value="Plug_dom_sf"/>
</dbReference>
<dbReference type="Gene3D" id="3.55.50.30">
    <property type="match status" value="1"/>
</dbReference>
<dbReference type="Pfam" id="PF07660">
    <property type="entry name" value="STN"/>
    <property type="match status" value="1"/>
</dbReference>
<keyword evidence="2 4" id="KW-0472">Membrane</keyword>
<keyword evidence="4" id="KW-0812">Transmembrane</keyword>
<keyword evidence="7" id="KW-0675">Receptor</keyword>
<evidence type="ECO:0000313" key="8">
    <source>
        <dbReference type="Proteomes" id="UP001501411"/>
    </source>
</evidence>
<organism evidence="7 8">
    <name type="scientific">Olivibacter ginsenosidimutans</name>
    <dbReference type="NCBI Taxonomy" id="1176537"/>
    <lineage>
        <taxon>Bacteria</taxon>
        <taxon>Pseudomonadati</taxon>
        <taxon>Bacteroidota</taxon>
        <taxon>Sphingobacteriia</taxon>
        <taxon>Sphingobacteriales</taxon>
        <taxon>Sphingobacteriaceae</taxon>
        <taxon>Olivibacter</taxon>
    </lineage>
</organism>
<keyword evidence="3 4" id="KW-0998">Cell outer membrane</keyword>
<dbReference type="InterPro" id="IPR011662">
    <property type="entry name" value="Secretin/TonB_short_N"/>
</dbReference>
<dbReference type="NCBIfam" id="TIGR04057">
    <property type="entry name" value="SusC_RagA_signa"/>
    <property type="match status" value="1"/>
</dbReference>
<evidence type="ECO:0000313" key="7">
    <source>
        <dbReference type="EMBL" id="GAA4798552.1"/>
    </source>
</evidence>
<protein>
    <submittedName>
        <fullName evidence="7">TonB-dependent receptor</fullName>
    </submittedName>
</protein>
<evidence type="ECO:0000256" key="2">
    <source>
        <dbReference type="ARBA" id="ARBA00023136"/>
    </source>
</evidence>
<dbReference type="Gene3D" id="2.60.40.1120">
    <property type="entry name" value="Carboxypeptidase-like, regulatory domain"/>
    <property type="match status" value="1"/>
</dbReference>
<gene>
    <name evidence="7" type="ORF">GCM10023231_29160</name>
</gene>
<keyword evidence="8" id="KW-1185">Reference proteome</keyword>
<dbReference type="Proteomes" id="UP001501411">
    <property type="component" value="Unassembled WGS sequence"/>
</dbReference>
<reference evidence="8" key="1">
    <citation type="journal article" date="2019" name="Int. J. Syst. Evol. Microbiol.">
        <title>The Global Catalogue of Microorganisms (GCM) 10K type strain sequencing project: providing services to taxonomists for standard genome sequencing and annotation.</title>
        <authorList>
            <consortium name="The Broad Institute Genomics Platform"/>
            <consortium name="The Broad Institute Genome Sequencing Center for Infectious Disease"/>
            <person name="Wu L."/>
            <person name="Ma J."/>
        </authorList>
    </citation>
    <scope>NUCLEOTIDE SEQUENCE [LARGE SCALE GENOMIC DNA]</scope>
    <source>
        <strain evidence="8">JCM 18200</strain>
    </source>
</reference>
<keyword evidence="1 4" id="KW-0813">Transport</keyword>
<dbReference type="PROSITE" id="PS52016">
    <property type="entry name" value="TONB_DEPENDENT_REC_3"/>
    <property type="match status" value="1"/>
</dbReference>
<proteinExistence type="inferred from homology"/>
<dbReference type="SUPFAM" id="SSF56935">
    <property type="entry name" value="Porins"/>
    <property type="match status" value="1"/>
</dbReference>
<accession>A0ABP9BTY1</accession>
<dbReference type="NCBIfam" id="TIGR04056">
    <property type="entry name" value="OMP_RagA_SusC"/>
    <property type="match status" value="1"/>
</dbReference>
<dbReference type="EMBL" id="BAABIQ010000039">
    <property type="protein sequence ID" value="GAA4798552.1"/>
    <property type="molecule type" value="Genomic_DNA"/>
</dbReference>
<evidence type="ECO:0000259" key="6">
    <source>
        <dbReference type="Pfam" id="PF07715"/>
    </source>
</evidence>
<evidence type="ECO:0000259" key="5">
    <source>
        <dbReference type="Pfam" id="PF07660"/>
    </source>
</evidence>
<dbReference type="InterPro" id="IPR012910">
    <property type="entry name" value="Plug_dom"/>
</dbReference>
<dbReference type="InterPro" id="IPR008969">
    <property type="entry name" value="CarboxyPept-like_regulatory"/>
</dbReference>
<dbReference type="InterPro" id="IPR039426">
    <property type="entry name" value="TonB-dep_rcpt-like"/>
</dbReference>
<comment type="subcellular location">
    <subcellularLocation>
        <location evidence="4">Cell outer membrane</location>
        <topology evidence="4">Multi-pass membrane protein</topology>
    </subcellularLocation>
</comment>
<dbReference type="InterPro" id="IPR023997">
    <property type="entry name" value="TonB-dep_OMP_SusC/RagA_CS"/>
</dbReference>